<dbReference type="Proteomes" id="UP000051223">
    <property type="component" value="Unassembled WGS sequence"/>
</dbReference>
<dbReference type="AlphaFoldDB" id="A0A0R1Y4R9"/>
<evidence type="ECO:0000313" key="2">
    <source>
        <dbReference type="Proteomes" id="UP000051223"/>
    </source>
</evidence>
<reference evidence="1 2" key="1">
    <citation type="journal article" date="2015" name="Genome Announc.">
        <title>Expanding the biotechnology potential of lactobacilli through comparative genomics of 213 strains and associated genera.</title>
        <authorList>
            <person name="Sun Z."/>
            <person name="Harris H.M."/>
            <person name="McCann A."/>
            <person name="Guo C."/>
            <person name="Argimon S."/>
            <person name="Zhang W."/>
            <person name="Yang X."/>
            <person name="Jeffery I.B."/>
            <person name="Cooney J.C."/>
            <person name="Kagawa T.F."/>
            <person name="Liu W."/>
            <person name="Song Y."/>
            <person name="Salvetti E."/>
            <person name="Wrobel A."/>
            <person name="Rasinkangas P."/>
            <person name="Parkhill J."/>
            <person name="Rea M.C."/>
            <person name="O'Sullivan O."/>
            <person name="Ritari J."/>
            <person name="Douillard F.P."/>
            <person name="Paul Ross R."/>
            <person name="Yang R."/>
            <person name="Briner A.E."/>
            <person name="Felis G.E."/>
            <person name="de Vos W.M."/>
            <person name="Barrangou R."/>
            <person name="Klaenhammer T.R."/>
            <person name="Caufield P.W."/>
            <person name="Cui Y."/>
            <person name="Zhang H."/>
            <person name="O'Toole P.W."/>
        </authorList>
    </citation>
    <scope>NUCLEOTIDE SEQUENCE [LARGE SCALE GENOMIC DNA]</scope>
    <source>
        <strain evidence="1 2">DSM 5661</strain>
    </source>
</reference>
<sequence>MITITKEYNFSANDFFNYLDTQLIDAIKKARGTDLPVKLTSGTQYKQGDIDTTITNYKRGEVYEAHFKNKRLDIVISYKTKDTDNGVKITFSEDIKSYDPSQHSKLNNWFYNFQLKMGAKKELKRMADNVYANMAA</sequence>
<dbReference type="InterPro" id="IPR021701">
    <property type="entry name" value="DUF3284"/>
</dbReference>
<dbReference type="Pfam" id="PF11687">
    <property type="entry name" value="DUF3284"/>
    <property type="match status" value="1"/>
</dbReference>
<comment type="caution">
    <text evidence="1">The sequence shown here is derived from an EMBL/GenBank/DDBJ whole genome shotgun (WGS) entry which is preliminary data.</text>
</comment>
<accession>A0A0R1Y4R9</accession>
<evidence type="ECO:0000313" key="1">
    <source>
        <dbReference type="EMBL" id="KRM37167.1"/>
    </source>
</evidence>
<dbReference type="PATRIC" id="fig|1423754.3.peg.286"/>
<gene>
    <name evidence="1" type="ORF">FC39_GL000274</name>
</gene>
<dbReference type="OrthoDB" id="2324797at2"/>
<name>A0A0R1Y4R9_9LACO</name>
<evidence type="ECO:0008006" key="3">
    <source>
        <dbReference type="Google" id="ProtNLM"/>
    </source>
</evidence>
<dbReference type="STRING" id="1423754.FC39_GL000274"/>
<dbReference type="EMBL" id="AZGI01000090">
    <property type="protein sequence ID" value="KRM37167.1"/>
    <property type="molecule type" value="Genomic_DNA"/>
</dbReference>
<organism evidence="1 2">
    <name type="scientific">Lactobacillus hamsteri DSM 5661 = JCM 6256</name>
    <dbReference type="NCBI Taxonomy" id="1423754"/>
    <lineage>
        <taxon>Bacteria</taxon>
        <taxon>Bacillati</taxon>
        <taxon>Bacillota</taxon>
        <taxon>Bacilli</taxon>
        <taxon>Lactobacillales</taxon>
        <taxon>Lactobacillaceae</taxon>
        <taxon>Lactobacillus</taxon>
    </lineage>
</organism>
<dbReference type="RefSeq" id="WP_025080008.1">
    <property type="nucleotide sequence ID" value="NZ_AZGI01000090.1"/>
</dbReference>
<protein>
    <recommendedName>
        <fullName evidence="3">DUF3284 domain-containing protein</fullName>
    </recommendedName>
</protein>
<keyword evidence="2" id="KW-1185">Reference proteome</keyword>
<dbReference type="eggNOG" id="ENOG50309U6">
    <property type="taxonomic scope" value="Bacteria"/>
</dbReference>
<proteinExistence type="predicted"/>